<evidence type="ECO:0000313" key="10">
    <source>
        <dbReference type="Proteomes" id="UP000001555"/>
    </source>
</evidence>
<dbReference type="EnsemblMetazoa" id="ISCW011217-RA">
    <property type="protein sequence ID" value="ISCW011217-PA"/>
    <property type="gene ID" value="ISCW011217"/>
</dbReference>
<reference evidence="9" key="2">
    <citation type="submission" date="2020-05" db="UniProtKB">
        <authorList>
            <consortium name="EnsemblMetazoa"/>
        </authorList>
    </citation>
    <scope>IDENTIFICATION</scope>
    <source>
        <strain evidence="9">wikel</strain>
    </source>
</reference>
<dbReference type="PaxDb" id="6945-B7Q6S5"/>
<feature type="non-terminal residue" evidence="8">
    <location>
        <position position="1"/>
    </location>
</feature>
<keyword evidence="3 7" id="KW-0813">Transport</keyword>
<keyword evidence="7" id="KW-0769">Symport</keyword>
<dbReference type="VEuPathDB" id="VectorBase:ISCP_030939"/>
<gene>
    <name evidence="8" type="ORF">IscW_ISCW011217</name>
</gene>
<dbReference type="PANTHER" id="PTHR11958">
    <property type="entry name" value="SODIUM/DICARBOXYLATE SYMPORTER-RELATED"/>
    <property type="match status" value="1"/>
</dbReference>
<dbReference type="GO" id="GO:0016020">
    <property type="term" value="C:membrane"/>
    <property type="evidence" value="ECO:0007669"/>
    <property type="project" value="UniProtKB-SubCell"/>
</dbReference>
<name>B7Q6S5_IXOSC</name>
<dbReference type="PANTHER" id="PTHR11958:SF63">
    <property type="entry name" value="AMINO ACID TRANSPORTER"/>
    <property type="match status" value="1"/>
</dbReference>
<dbReference type="AlphaFoldDB" id="B7Q6S5"/>
<dbReference type="InterPro" id="IPR050746">
    <property type="entry name" value="DAACS"/>
</dbReference>
<dbReference type="PRINTS" id="PR00173">
    <property type="entry name" value="EDTRNSPORT"/>
</dbReference>
<feature type="transmembrane region" description="Helical" evidence="7">
    <location>
        <begin position="118"/>
        <end position="145"/>
    </location>
</feature>
<reference evidence="8 10" key="1">
    <citation type="submission" date="2008-03" db="EMBL/GenBank/DDBJ databases">
        <title>Annotation of Ixodes scapularis.</title>
        <authorList>
            <consortium name="Ixodes scapularis Genome Project Consortium"/>
            <person name="Caler E."/>
            <person name="Hannick L.I."/>
            <person name="Bidwell S."/>
            <person name="Joardar V."/>
            <person name="Thiagarajan M."/>
            <person name="Amedeo P."/>
            <person name="Galinsky K.J."/>
            <person name="Schobel S."/>
            <person name="Inman J."/>
            <person name="Hostetler J."/>
            <person name="Miller J."/>
            <person name="Hammond M."/>
            <person name="Megy K."/>
            <person name="Lawson D."/>
            <person name="Kodira C."/>
            <person name="Sutton G."/>
            <person name="Meyer J."/>
            <person name="Hill C.A."/>
            <person name="Birren B."/>
            <person name="Nene V."/>
            <person name="Collins F."/>
            <person name="Alarcon-Chaidez F."/>
            <person name="Wikel S."/>
            <person name="Strausberg R."/>
        </authorList>
    </citation>
    <scope>NUCLEOTIDE SEQUENCE [LARGE SCALE GENOMIC DNA]</scope>
    <source>
        <strain evidence="10">Wikel</strain>
        <strain evidence="8">Wikel colony</strain>
    </source>
</reference>
<organism>
    <name type="scientific">Ixodes scapularis</name>
    <name type="common">Black-legged tick</name>
    <name type="synonym">Deer tick</name>
    <dbReference type="NCBI Taxonomy" id="6945"/>
    <lineage>
        <taxon>Eukaryota</taxon>
        <taxon>Metazoa</taxon>
        <taxon>Ecdysozoa</taxon>
        <taxon>Arthropoda</taxon>
        <taxon>Chelicerata</taxon>
        <taxon>Arachnida</taxon>
        <taxon>Acari</taxon>
        <taxon>Parasitiformes</taxon>
        <taxon>Ixodida</taxon>
        <taxon>Ixodoidea</taxon>
        <taxon>Ixodidae</taxon>
        <taxon>Ixodinae</taxon>
        <taxon>Ixodes</taxon>
    </lineage>
</organism>
<dbReference type="VEuPathDB" id="VectorBase:ISCW011217"/>
<comment type="similarity">
    <text evidence="2 7">Belongs to the dicarboxylate/amino acid:cation symporter (DAACS) (TC 2.A.23) family.</text>
</comment>
<dbReference type="GO" id="GO:0015293">
    <property type="term" value="F:symporter activity"/>
    <property type="evidence" value="ECO:0007669"/>
    <property type="project" value="UniProtKB-UniRule"/>
</dbReference>
<comment type="subcellular location">
    <subcellularLocation>
        <location evidence="1 7">Membrane</location>
        <topology evidence="1 7">Multi-pass membrane protein</topology>
    </subcellularLocation>
</comment>
<evidence type="ECO:0000256" key="3">
    <source>
        <dbReference type="ARBA" id="ARBA00022448"/>
    </source>
</evidence>
<dbReference type="Pfam" id="PF00375">
    <property type="entry name" value="SDF"/>
    <property type="match status" value="1"/>
</dbReference>
<evidence type="ECO:0000313" key="9">
    <source>
        <dbReference type="EnsemblMetazoa" id="ISCW011217-PA"/>
    </source>
</evidence>
<proteinExistence type="inferred from homology"/>
<dbReference type="EMBL" id="DS869975">
    <property type="protein sequence ID" value="EEC14547.1"/>
    <property type="molecule type" value="Genomic_DNA"/>
</dbReference>
<dbReference type="InterPro" id="IPR001991">
    <property type="entry name" value="Na-dicarboxylate_symporter"/>
</dbReference>
<accession>B7Q6S5</accession>
<keyword evidence="4 7" id="KW-0812">Transmembrane</keyword>
<evidence type="ECO:0000256" key="1">
    <source>
        <dbReference type="ARBA" id="ARBA00004141"/>
    </source>
</evidence>
<evidence type="ECO:0000256" key="4">
    <source>
        <dbReference type="ARBA" id="ARBA00022692"/>
    </source>
</evidence>
<dbReference type="VEuPathDB" id="VectorBase:ISCI011217"/>
<comment type="caution">
    <text evidence="7">Lacks conserved residue(s) required for the propagation of feature annotation.</text>
</comment>
<evidence type="ECO:0000256" key="5">
    <source>
        <dbReference type="ARBA" id="ARBA00022989"/>
    </source>
</evidence>
<keyword evidence="5 7" id="KW-1133">Transmembrane helix</keyword>
<dbReference type="InterPro" id="IPR036458">
    <property type="entry name" value="Na:dicarbo_symporter_sf"/>
</dbReference>
<dbReference type="HOGENOM" id="CLU_019375_6_0_1"/>
<dbReference type="EMBL" id="ABJB011130126">
    <property type="status" value="NOT_ANNOTATED_CDS"/>
    <property type="molecule type" value="Genomic_DNA"/>
</dbReference>
<protein>
    <recommendedName>
        <fullName evidence="7">Amino acid transporter</fullName>
    </recommendedName>
</protein>
<dbReference type="Gene3D" id="1.10.3860.10">
    <property type="entry name" value="Sodium:dicarboxylate symporter"/>
    <property type="match status" value="1"/>
</dbReference>
<dbReference type="SUPFAM" id="SSF118215">
    <property type="entry name" value="Proton glutamate symport protein"/>
    <property type="match status" value="1"/>
</dbReference>
<keyword evidence="6 7" id="KW-0472">Membrane</keyword>
<dbReference type="EMBL" id="ABJB010362407">
    <property type="status" value="NOT_ANNOTATED_CDS"/>
    <property type="molecule type" value="Genomic_DNA"/>
</dbReference>
<keyword evidence="10" id="KW-1185">Reference proteome</keyword>
<evidence type="ECO:0000256" key="7">
    <source>
        <dbReference type="RuleBase" id="RU361216"/>
    </source>
</evidence>
<evidence type="ECO:0000313" key="8">
    <source>
        <dbReference type="EMBL" id="EEC14547.1"/>
    </source>
</evidence>
<evidence type="ECO:0000256" key="2">
    <source>
        <dbReference type="ARBA" id="ARBA00006148"/>
    </source>
</evidence>
<dbReference type="EMBL" id="ABJB010935016">
    <property type="status" value="NOT_ANNOTATED_CDS"/>
    <property type="molecule type" value="Genomic_DNA"/>
</dbReference>
<sequence>VLMSSMGMYAFAVLLAMAIHGLLFLPLIYISVTRRSFRELLSNVALPLVMAFSTASSMSTAPATIAVLEERRRLDPRLVRLLVPAASVINMDGTSIYITVSTIFFAQVHTTALYVYDYFLIGLLGIVASMASEGIAAPGFIRLYLVMSTLGMPAEDVSALLLTDWIL</sequence>
<feature type="transmembrane region" description="Helical" evidence="7">
    <location>
        <begin position="7"/>
        <end position="32"/>
    </location>
</feature>
<feature type="transmembrane region" description="Helical" evidence="7">
    <location>
        <begin position="81"/>
        <end position="106"/>
    </location>
</feature>
<dbReference type="Proteomes" id="UP000001555">
    <property type="component" value="Unassembled WGS sequence"/>
</dbReference>
<dbReference type="OrthoDB" id="6507565at2759"/>
<evidence type="ECO:0000256" key="6">
    <source>
        <dbReference type="ARBA" id="ARBA00023136"/>
    </source>
</evidence>
<feature type="non-terminal residue" evidence="8">
    <location>
        <position position="167"/>
    </location>
</feature>